<organism evidence="2 3">
    <name type="scientific">Rhizophagus clarus</name>
    <dbReference type="NCBI Taxonomy" id="94130"/>
    <lineage>
        <taxon>Eukaryota</taxon>
        <taxon>Fungi</taxon>
        <taxon>Fungi incertae sedis</taxon>
        <taxon>Mucoromycota</taxon>
        <taxon>Glomeromycotina</taxon>
        <taxon>Glomeromycetes</taxon>
        <taxon>Glomerales</taxon>
        <taxon>Glomeraceae</taxon>
        <taxon>Rhizophagus</taxon>
    </lineage>
</organism>
<protein>
    <recommendedName>
        <fullName evidence="4">Crinkler effector protein N-terminal domain-containing protein</fullName>
    </recommendedName>
</protein>
<sequence>MYSERYITNIIEMDASFNLYILSSNDPEIYAVDIYKDDKNKNGYIKIDNANISLDLLKVLHLRDYVCRIKGVDDFDKNNLKLWKLTDNEEKIGNENIFTENDITQKLKGEEMKVRKLFREYFQDELNNKNMSRSSIITIIPAATALGKCLNGLLLEQETCSNSSFFIRLAKRKINVLNSDAENTAKKEKLDLVSPESIVKFLTEGENEEWIKTDFRKPNSLCANKFGFERKGREDSFHKAYVSIMEQYQTVQGGLKSSKTGIDDKMYFPLFALQSAPGGGKSYFLDEFASLKEDDLDDFLRRCQHENFHYDDAKFITDQLRDSVSICISYNGMSSYNATIAGDGDEIGLVMRIIWSYFFDGIKLPWNSFYFKFKGKFDSLDILKTIKSIILHSGKSVLLCVDEIMKIDNENHSRVVNLLNSLYIPYKDLMTKEKVFKFIVSTLDAPLLRNTQTTASGRPISWIPLRKLEFSESIALFSKFIEELERLGQENADRVFIIKKCISDCNGHPRTLESLYSLLNGNETVLKTANFAAIIEMLINKITNDYITFPVVKLALLGEYVRLDEEVAVTTKNVLMVKDLITSGVYINSLTNIEDSTQVIPTLNLVGLYYFCTKNKVVGDAKAVAEILKNIFHTEDYFDTGSNDGKAFEKFHMNWELLYRALQDSTEEKNEADLHEIYGLPSQGVKIITQRKNIVKLQRDIEFSPNGDIIDIKGNVIEDQDLEKYMFVPIKSNNSGFEMAMFEKKANGRGYIAINIECRFSWPDSETTLSNKIVDKYNRMKTKYLPHVKSGPQMVRRSKGSEVELTDSRTCIGKLGMVIEDIYLILVVWRNIGTLSREVMDNENIIVVKKENLEKIYSPSLVSRPQFYGYIRRIIEN</sequence>
<evidence type="ECO:0000313" key="3">
    <source>
        <dbReference type="Proteomes" id="UP000247702"/>
    </source>
</evidence>
<proteinExistence type="predicted"/>
<evidence type="ECO:0000313" key="1">
    <source>
        <dbReference type="EMBL" id="GBB88142.1"/>
    </source>
</evidence>
<dbReference type="EMBL" id="BEXD01000522">
    <property type="protein sequence ID" value="GBB88142.1"/>
    <property type="molecule type" value="Genomic_DNA"/>
</dbReference>
<reference evidence="2 3" key="1">
    <citation type="submission" date="2017-11" db="EMBL/GenBank/DDBJ databases">
        <title>The genome of Rhizophagus clarus HR1 reveals common genetic basis of auxotrophy among arbuscular mycorrhizal fungi.</title>
        <authorList>
            <person name="Kobayashi Y."/>
        </authorList>
    </citation>
    <scope>NUCLEOTIDE SEQUENCE [LARGE SCALE GENOMIC DNA]</scope>
    <source>
        <strain evidence="2 3">HR1</strain>
    </source>
</reference>
<name>A0A2Z6QQT4_9GLOM</name>
<gene>
    <name evidence="1" type="ORF">RclHR1_14680001</name>
    <name evidence="2" type="ORF">RclHR1_14710006</name>
</gene>
<dbReference type="EMBL" id="BEXD01000526">
    <property type="protein sequence ID" value="GBB88189.1"/>
    <property type="molecule type" value="Genomic_DNA"/>
</dbReference>
<keyword evidence="3" id="KW-1185">Reference proteome</keyword>
<comment type="caution">
    <text evidence="2">The sequence shown here is derived from an EMBL/GenBank/DDBJ whole genome shotgun (WGS) entry which is preliminary data.</text>
</comment>
<dbReference type="Proteomes" id="UP000247702">
    <property type="component" value="Unassembled WGS sequence"/>
</dbReference>
<dbReference type="InterPro" id="IPR027417">
    <property type="entry name" value="P-loop_NTPase"/>
</dbReference>
<dbReference type="SUPFAM" id="SSF52540">
    <property type="entry name" value="P-loop containing nucleoside triphosphate hydrolases"/>
    <property type="match status" value="1"/>
</dbReference>
<dbReference type="AlphaFoldDB" id="A0A2Z6QQT4"/>
<accession>A0A2Z6QQT4</accession>
<evidence type="ECO:0008006" key="4">
    <source>
        <dbReference type="Google" id="ProtNLM"/>
    </source>
</evidence>
<evidence type="ECO:0000313" key="2">
    <source>
        <dbReference type="EMBL" id="GBB88189.1"/>
    </source>
</evidence>